<dbReference type="Gene3D" id="3.40.50.1100">
    <property type="match status" value="2"/>
</dbReference>
<evidence type="ECO:0000256" key="1">
    <source>
        <dbReference type="ARBA" id="ARBA00001933"/>
    </source>
</evidence>
<dbReference type="InterPro" id="IPR036052">
    <property type="entry name" value="TrpB-like_PALP_sf"/>
</dbReference>
<dbReference type="AlphaFoldDB" id="A0A1Y1IN28"/>
<keyword evidence="6" id="KW-0808">Transferase</keyword>
<keyword evidence="5" id="KW-0028">Amino-acid biosynthesis</keyword>
<feature type="modified residue" description="N6-(pyridoxal phosphate)lysine" evidence="11">
    <location>
        <position position="18"/>
    </location>
</feature>
<dbReference type="FunFam" id="3.40.50.1100:FF:000002">
    <property type="entry name" value="Cysteine synthase"/>
    <property type="match status" value="1"/>
</dbReference>
<protein>
    <recommendedName>
        <fullName evidence="4">cysteine synthase</fullName>
        <ecNumber evidence="4">2.5.1.47</ecNumber>
    </recommendedName>
</protein>
<name>A0A1Y1IN28_KLENI</name>
<dbReference type="NCBIfam" id="TIGR01136">
    <property type="entry name" value="cysKM"/>
    <property type="match status" value="1"/>
</dbReference>
<dbReference type="EMBL" id="DF237747">
    <property type="protein sequence ID" value="GAQ91512.1"/>
    <property type="molecule type" value="Genomic_DNA"/>
</dbReference>
<evidence type="ECO:0000256" key="9">
    <source>
        <dbReference type="ARBA" id="ARBA00047931"/>
    </source>
</evidence>
<evidence type="ECO:0000256" key="2">
    <source>
        <dbReference type="ARBA" id="ARBA00004962"/>
    </source>
</evidence>
<evidence type="ECO:0000256" key="6">
    <source>
        <dbReference type="ARBA" id="ARBA00022679"/>
    </source>
</evidence>
<dbReference type="InterPro" id="IPR050214">
    <property type="entry name" value="Cys_Synth/Cystath_Beta-Synth"/>
</dbReference>
<feature type="binding site" evidence="10">
    <location>
        <position position="49"/>
    </location>
    <ligand>
        <name>pyridoxal 5'-phosphate</name>
        <dbReference type="ChEBI" id="CHEBI:597326"/>
    </ligand>
</feature>
<evidence type="ECO:0000256" key="4">
    <source>
        <dbReference type="ARBA" id="ARBA00012681"/>
    </source>
</evidence>
<dbReference type="EC" id="2.5.1.47" evidence="4"/>
<evidence type="ECO:0000259" key="12">
    <source>
        <dbReference type="Pfam" id="PF00291"/>
    </source>
</evidence>
<keyword evidence="14" id="KW-1185">Reference proteome</keyword>
<organism evidence="13 14">
    <name type="scientific">Klebsormidium nitens</name>
    <name type="common">Green alga</name>
    <name type="synonym">Ulothrix nitens</name>
    <dbReference type="NCBI Taxonomy" id="105231"/>
    <lineage>
        <taxon>Eukaryota</taxon>
        <taxon>Viridiplantae</taxon>
        <taxon>Streptophyta</taxon>
        <taxon>Klebsormidiophyceae</taxon>
        <taxon>Klebsormidiales</taxon>
        <taxon>Klebsormidiaceae</taxon>
        <taxon>Klebsormidium</taxon>
    </lineage>
</organism>
<reference evidence="13 14" key="1">
    <citation type="journal article" date="2014" name="Nat. Commun.">
        <title>Klebsormidium flaccidum genome reveals primary factors for plant terrestrial adaptation.</title>
        <authorList>
            <person name="Hori K."/>
            <person name="Maruyama F."/>
            <person name="Fujisawa T."/>
            <person name="Togashi T."/>
            <person name="Yamamoto N."/>
            <person name="Seo M."/>
            <person name="Sato S."/>
            <person name="Yamada T."/>
            <person name="Mori H."/>
            <person name="Tajima N."/>
            <person name="Moriyama T."/>
            <person name="Ikeuchi M."/>
            <person name="Watanabe M."/>
            <person name="Wada H."/>
            <person name="Kobayashi K."/>
            <person name="Saito M."/>
            <person name="Masuda T."/>
            <person name="Sasaki-Sekimoto Y."/>
            <person name="Mashiguchi K."/>
            <person name="Awai K."/>
            <person name="Shimojima M."/>
            <person name="Masuda S."/>
            <person name="Iwai M."/>
            <person name="Nobusawa T."/>
            <person name="Narise T."/>
            <person name="Kondo S."/>
            <person name="Saito H."/>
            <person name="Sato R."/>
            <person name="Murakawa M."/>
            <person name="Ihara Y."/>
            <person name="Oshima-Yamada Y."/>
            <person name="Ohtaka K."/>
            <person name="Satoh M."/>
            <person name="Sonobe K."/>
            <person name="Ishii M."/>
            <person name="Ohtani R."/>
            <person name="Kanamori-Sato M."/>
            <person name="Honoki R."/>
            <person name="Miyazaki D."/>
            <person name="Mochizuki H."/>
            <person name="Umetsu J."/>
            <person name="Higashi K."/>
            <person name="Shibata D."/>
            <person name="Kamiya Y."/>
            <person name="Sato N."/>
            <person name="Nakamura Y."/>
            <person name="Tabata S."/>
            <person name="Ida S."/>
            <person name="Kurokawa K."/>
            <person name="Ohta H."/>
        </authorList>
    </citation>
    <scope>NUCLEOTIDE SEQUENCE [LARGE SCALE GENOMIC DNA]</scope>
    <source>
        <strain evidence="13 14">NIES-2285</strain>
    </source>
</reference>
<dbReference type="STRING" id="105231.A0A1Y1IN28"/>
<accession>A0A1Y1IN28</accession>
<sequence>MAKCWSSWSSRILRESVKDRIAKGMIEEAEQKGELIPGKSVIVEGTSGNTGIGFAAMACAKGYRLILVMPNSVSLERRFIIRSYGAELVLMDAAVGIKGILKKARDLANEIPHGWYCDQFDNHANQRTHYHTTGPEIWRDTAGKVDFFVAAVGTGGTITGAGRYLKEQNPAIKVVAVEPSASPVLSGGKPGPHKIQGMGAGILSQNMDQPLFDEIIQVADSDVFDMARALASKEALLSGISAGANVLAALQIARRPENKGKLIVTVIPSGGERYISTGLYDHLRDECTNMPLTPLE</sequence>
<gene>
    <name evidence="13" type="ORF">KFL_007980040</name>
</gene>
<dbReference type="Proteomes" id="UP000054558">
    <property type="component" value="Unassembled WGS sequence"/>
</dbReference>
<comment type="pathway">
    <text evidence="2">Amino-acid biosynthesis; L-cysteine biosynthesis; L-cysteine from L-serine: step 2/2.</text>
</comment>
<dbReference type="SUPFAM" id="SSF53686">
    <property type="entry name" value="Tryptophan synthase beta subunit-like PLP-dependent enzymes"/>
    <property type="match status" value="1"/>
</dbReference>
<dbReference type="OrthoDB" id="10259545at2759"/>
<comment type="similarity">
    <text evidence="3">Belongs to the cysteine synthase/cystathionine beta-synthase family.</text>
</comment>
<dbReference type="InterPro" id="IPR005856">
    <property type="entry name" value="Cys_synth"/>
</dbReference>
<dbReference type="GO" id="GO:0004124">
    <property type="term" value="F:cysteine synthase activity"/>
    <property type="evidence" value="ECO:0000318"/>
    <property type="project" value="GO_Central"/>
</dbReference>
<dbReference type="Pfam" id="PF00291">
    <property type="entry name" value="PALP"/>
    <property type="match status" value="1"/>
</dbReference>
<evidence type="ECO:0000256" key="8">
    <source>
        <dbReference type="ARBA" id="ARBA00023192"/>
    </source>
</evidence>
<evidence type="ECO:0000256" key="11">
    <source>
        <dbReference type="PIRSR" id="PIRSR605856-51"/>
    </source>
</evidence>
<evidence type="ECO:0000256" key="7">
    <source>
        <dbReference type="ARBA" id="ARBA00022898"/>
    </source>
</evidence>
<evidence type="ECO:0000313" key="13">
    <source>
        <dbReference type="EMBL" id="GAQ91512.1"/>
    </source>
</evidence>
<dbReference type="GO" id="GO:0005737">
    <property type="term" value="C:cytoplasm"/>
    <property type="evidence" value="ECO:0000318"/>
    <property type="project" value="GO_Central"/>
</dbReference>
<evidence type="ECO:0000313" key="14">
    <source>
        <dbReference type="Proteomes" id="UP000054558"/>
    </source>
</evidence>
<comment type="catalytic activity">
    <reaction evidence="9">
        <text>O-acetyl-L-serine + hydrogen sulfide = L-cysteine + acetate</text>
        <dbReference type="Rhea" id="RHEA:14829"/>
        <dbReference type="ChEBI" id="CHEBI:29919"/>
        <dbReference type="ChEBI" id="CHEBI:30089"/>
        <dbReference type="ChEBI" id="CHEBI:35235"/>
        <dbReference type="ChEBI" id="CHEBI:58340"/>
        <dbReference type="EC" id="2.5.1.47"/>
    </reaction>
</comment>
<feature type="domain" description="Tryptophan synthase beta chain-like PALP" evidence="12">
    <location>
        <begin position="16"/>
        <end position="268"/>
    </location>
</feature>
<comment type="cofactor">
    <cofactor evidence="1 10">
        <name>pyridoxal 5'-phosphate</name>
        <dbReference type="ChEBI" id="CHEBI:597326"/>
    </cofactor>
</comment>
<dbReference type="InterPro" id="IPR001926">
    <property type="entry name" value="TrpB-like_PALP"/>
</dbReference>
<evidence type="ECO:0000256" key="5">
    <source>
        <dbReference type="ARBA" id="ARBA00022605"/>
    </source>
</evidence>
<keyword evidence="8" id="KW-0198">Cysteine biosynthesis</keyword>
<evidence type="ECO:0000256" key="10">
    <source>
        <dbReference type="PIRSR" id="PIRSR605856-50"/>
    </source>
</evidence>
<feature type="binding site" evidence="10">
    <location>
        <begin position="153"/>
        <end position="157"/>
    </location>
    <ligand>
        <name>pyridoxal 5'-phosphate</name>
        <dbReference type="ChEBI" id="CHEBI:597326"/>
    </ligand>
</feature>
<dbReference type="FunFam" id="3.40.50.1100:FF:000067">
    <property type="entry name" value="Cysteine synthase"/>
    <property type="match status" value="1"/>
</dbReference>
<evidence type="ECO:0000256" key="3">
    <source>
        <dbReference type="ARBA" id="ARBA00007103"/>
    </source>
</evidence>
<dbReference type="NCBIfam" id="TIGR01139">
    <property type="entry name" value="cysK"/>
    <property type="match status" value="1"/>
</dbReference>
<keyword evidence="7 10" id="KW-0663">Pyridoxal phosphate</keyword>
<dbReference type="CDD" id="cd01561">
    <property type="entry name" value="CBS_like"/>
    <property type="match status" value="1"/>
</dbReference>
<feature type="binding site" evidence="10">
    <location>
        <position position="241"/>
    </location>
    <ligand>
        <name>pyridoxal 5'-phosphate</name>
        <dbReference type="ChEBI" id="CHEBI:597326"/>
    </ligand>
</feature>
<dbReference type="GO" id="GO:0006535">
    <property type="term" value="P:cysteine biosynthetic process from serine"/>
    <property type="evidence" value="ECO:0000318"/>
    <property type="project" value="GO_Central"/>
</dbReference>
<dbReference type="InterPro" id="IPR005859">
    <property type="entry name" value="CysK"/>
</dbReference>
<dbReference type="PANTHER" id="PTHR10314">
    <property type="entry name" value="CYSTATHIONINE BETA-SYNTHASE"/>
    <property type="match status" value="1"/>
</dbReference>
<dbReference type="OMA" id="KSSACKG"/>
<proteinExistence type="inferred from homology"/>